<keyword evidence="11" id="KW-1185">Reference proteome</keyword>
<dbReference type="OrthoDB" id="10258825at2759"/>
<comment type="caution">
    <text evidence="10">The sequence shown here is derived from an EMBL/GenBank/DDBJ whole genome shotgun (WGS) entry which is preliminary data.</text>
</comment>
<dbReference type="EC" id="2.1.1.-" evidence="8"/>
<dbReference type="GO" id="GO:0005730">
    <property type="term" value="C:nucleolus"/>
    <property type="evidence" value="ECO:0007669"/>
    <property type="project" value="UniProtKB-SubCell"/>
</dbReference>
<dbReference type="InterPro" id="IPR042036">
    <property type="entry name" value="RRP8_N"/>
</dbReference>
<sequence>MKKKRQLFETPGWKVQDTTIKKPAKKRKRPPTDIRSRQEAKAAAVAEAVGTAAAKVAKETTTTPLSQALHKSGLLGSRFRILNESLYTSTGADALQLFQSSQDDESHHGGNNFQAYHDGFRAQTEHWPQNPVELIAQDLLQQQQGQGTSWQRQRKPQVLLVADLGCGEAPLAKRLCGTQQQQNQEDCPFRVFSYDLMADSQGWITVAECASRVPLPGSLDDTIHGAPAMMDVVVCCLSLMSTNWVGFLLEARRILKLHGILRIAEVTSRFKDLSRFIQFVTSLGFSLSSKPVYNSIHPSDESNSHFILFKFTKTNLPPSETRKLIDAKTKQALIQTGPELLKPCIYKRR</sequence>
<dbReference type="AlphaFoldDB" id="A0A0L6USE2"/>
<evidence type="ECO:0000313" key="10">
    <source>
        <dbReference type="EMBL" id="KNZ51458.1"/>
    </source>
</evidence>
<dbReference type="Gene3D" id="1.10.10.2150">
    <property type="entry name" value="Ribosomal RNA-processing protein 8, N-terminal domain"/>
    <property type="match status" value="1"/>
</dbReference>
<evidence type="ECO:0000256" key="3">
    <source>
        <dbReference type="ARBA" id="ARBA00022552"/>
    </source>
</evidence>
<dbReference type="EMBL" id="LAVV01008998">
    <property type="protein sequence ID" value="KNZ51458.1"/>
    <property type="molecule type" value="Genomic_DNA"/>
</dbReference>
<protein>
    <recommendedName>
        <fullName evidence="8">Ribosomal RNA-processing protein 8</fullName>
        <ecNumber evidence="8">2.1.1.-</ecNumber>
    </recommendedName>
</protein>
<dbReference type="Proteomes" id="UP000037035">
    <property type="component" value="Unassembled WGS sequence"/>
</dbReference>
<accession>A0A0L6USE2</accession>
<name>A0A0L6USE2_9BASI</name>
<evidence type="ECO:0000256" key="7">
    <source>
        <dbReference type="ARBA" id="ARBA00023242"/>
    </source>
</evidence>
<keyword evidence="6 8" id="KW-0949">S-adenosyl-L-methionine</keyword>
<dbReference type="GO" id="GO:0016433">
    <property type="term" value="F:rRNA (adenine) methyltransferase activity"/>
    <property type="evidence" value="ECO:0007669"/>
    <property type="project" value="TreeGrafter"/>
</dbReference>
<keyword evidence="5 8" id="KW-0808">Transferase</keyword>
<proteinExistence type="inferred from homology"/>
<evidence type="ECO:0000256" key="1">
    <source>
        <dbReference type="ARBA" id="ARBA00004604"/>
    </source>
</evidence>
<dbReference type="PANTHER" id="PTHR12787:SF0">
    <property type="entry name" value="RIBOSOMAL RNA-PROCESSING PROTEIN 8"/>
    <property type="match status" value="1"/>
</dbReference>
<reference evidence="10 11" key="1">
    <citation type="submission" date="2015-08" db="EMBL/GenBank/DDBJ databases">
        <title>Next Generation Sequencing and Analysis of the Genome of Puccinia sorghi L Schw, the Causal Agent of Maize Common Rust.</title>
        <authorList>
            <person name="Rochi L."/>
            <person name="Burguener G."/>
            <person name="Darino M."/>
            <person name="Turjanski A."/>
            <person name="Kreff E."/>
            <person name="Dieguez M.J."/>
            <person name="Sacco F."/>
        </authorList>
    </citation>
    <scope>NUCLEOTIDE SEQUENCE [LARGE SCALE GENOMIC DNA]</scope>
    <source>
        <strain evidence="10 11">RO10H11247</strain>
    </source>
</reference>
<keyword evidence="7 8" id="KW-0539">Nucleus</keyword>
<gene>
    <name evidence="10" type="ORF">VP01_3947g1</name>
</gene>
<dbReference type="Pfam" id="PF05148">
    <property type="entry name" value="Methyltransf_8"/>
    <property type="match status" value="1"/>
</dbReference>
<dbReference type="PANTHER" id="PTHR12787">
    <property type="entry name" value="RIBOSOMAL RNA-PROCESSING PROTEIN 8"/>
    <property type="match status" value="1"/>
</dbReference>
<dbReference type="VEuPathDB" id="FungiDB:VP01_3947g1"/>
<dbReference type="STRING" id="27349.A0A0L6USE2"/>
<dbReference type="SUPFAM" id="SSF53335">
    <property type="entry name" value="S-adenosyl-L-methionine-dependent methyltransferases"/>
    <property type="match status" value="1"/>
</dbReference>
<dbReference type="Gene3D" id="3.40.50.150">
    <property type="entry name" value="Vaccinia Virus protein VP39"/>
    <property type="match status" value="1"/>
</dbReference>
<comment type="similarity">
    <text evidence="2 8">Belongs to the methyltransferase superfamily. RRP8 family.</text>
</comment>
<keyword evidence="4 8" id="KW-0489">Methyltransferase</keyword>
<comment type="function">
    <text evidence="8">S-adenosyl-L-methionine-dependent methyltransferase that specifically methylates the N(1) position of adenine in helix 25.1 in 25S rRNA. Required both for ribosomal 40S and 60S subunits biogenesis. Required for efficient pre-rRNA cleavage at site A2.</text>
</comment>
<evidence type="ECO:0000256" key="4">
    <source>
        <dbReference type="ARBA" id="ARBA00022603"/>
    </source>
</evidence>
<organism evidence="10 11">
    <name type="scientific">Puccinia sorghi</name>
    <dbReference type="NCBI Taxonomy" id="27349"/>
    <lineage>
        <taxon>Eukaryota</taxon>
        <taxon>Fungi</taxon>
        <taxon>Dikarya</taxon>
        <taxon>Basidiomycota</taxon>
        <taxon>Pucciniomycotina</taxon>
        <taxon>Pucciniomycetes</taxon>
        <taxon>Pucciniales</taxon>
        <taxon>Pucciniaceae</taxon>
        <taxon>Puccinia</taxon>
    </lineage>
</organism>
<evidence type="ECO:0000313" key="11">
    <source>
        <dbReference type="Proteomes" id="UP000037035"/>
    </source>
</evidence>
<dbReference type="InterPro" id="IPR029063">
    <property type="entry name" value="SAM-dependent_MTases_sf"/>
</dbReference>
<dbReference type="InterPro" id="IPR007823">
    <property type="entry name" value="RRP8"/>
</dbReference>
<evidence type="ECO:0000256" key="6">
    <source>
        <dbReference type="ARBA" id="ARBA00022691"/>
    </source>
</evidence>
<evidence type="ECO:0000256" key="9">
    <source>
        <dbReference type="SAM" id="MobiDB-lite"/>
    </source>
</evidence>
<dbReference type="GO" id="GO:0042273">
    <property type="term" value="P:ribosomal large subunit biogenesis"/>
    <property type="evidence" value="ECO:0007669"/>
    <property type="project" value="TreeGrafter"/>
</dbReference>
<evidence type="ECO:0000256" key="2">
    <source>
        <dbReference type="ARBA" id="ARBA00006301"/>
    </source>
</evidence>
<comment type="subcellular location">
    <subcellularLocation>
        <location evidence="1 8">Nucleus</location>
        <location evidence="1 8">Nucleolus</location>
    </subcellularLocation>
</comment>
<keyword evidence="3 8" id="KW-0698">rRNA processing</keyword>
<feature type="region of interest" description="Disordered" evidence="9">
    <location>
        <begin position="1"/>
        <end position="37"/>
    </location>
</feature>
<evidence type="ECO:0000256" key="8">
    <source>
        <dbReference type="RuleBase" id="RU365074"/>
    </source>
</evidence>
<evidence type="ECO:0000256" key="5">
    <source>
        <dbReference type="ARBA" id="ARBA00022679"/>
    </source>
</evidence>